<dbReference type="KEGG" id="ter:Tery_0852"/>
<dbReference type="STRING" id="203124.Tery_0852"/>
<dbReference type="AlphaFoldDB" id="Q117R3"/>
<name>Q117R3_TRIEI</name>
<keyword evidence="1" id="KW-0472">Membrane</keyword>
<organism evidence="2">
    <name type="scientific">Trichodesmium erythraeum (strain IMS101)</name>
    <dbReference type="NCBI Taxonomy" id="203124"/>
    <lineage>
        <taxon>Bacteria</taxon>
        <taxon>Bacillati</taxon>
        <taxon>Cyanobacteriota</taxon>
        <taxon>Cyanophyceae</taxon>
        <taxon>Oscillatoriophycideae</taxon>
        <taxon>Oscillatoriales</taxon>
        <taxon>Microcoleaceae</taxon>
        <taxon>Trichodesmium</taxon>
    </lineage>
</organism>
<keyword evidence="1" id="KW-1133">Transmembrane helix</keyword>
<dbReference type="eggNOG" id="COG3385">
    <property type="taxonomic scope" value="Bacteria"/>
</dbReference>
<evidence type="ECO:0000256" key="1">
    <source>
        <dbReference type="SAM" id="Phobius"/>
    </source>
</evidence>
<reference evidence="2" key="1">
    <citation type="submission" date="2006-06" db="EMBL/GenBank/DDBJ databases">
        <title>Complete sequence of Trichodesmium erythraeum IMS101.</title>
        <authorList>
            <consortium name="US DOE Joint Genome Institute"/>
            <person name="Copeland A."/>
            <person name="Lucas S."/>
            <person name="Lapidus A."/>
            <person name="Barry K."/>
            <person name="Detter J.C."/>
            <person name="Glavina del Rio T."/>
            <person name="Hammon N."/>
            <person name="Israni S."/>
            <person name="Dalin E."/>
            <person name="Tice H."/>
            <person name="Pitluck S."/>
            <person name="Kiss H."/>
            <person name="Munk A.C."/>
            <person name="Brettin T."/>
            <person name="Bruce D."/>
            <person name="Han C."/>
            <person name="Tapia R."/>
            <person name="Gilna P."/>
            <person name="Schmutz J."/>
            <person name="Larimer F."/>
            <person name="Land M."/>
            <person name="Hauser L."/>
            <person name="Kyrpides N."/>
            <person name="Kim E."/>
            <person name="Richardson P."/>
        </authorList>
    </citation>
    <scope>NUCLEOTIDE SEQUENCE [LARGE SCALE GENOMIC DNA]</scope>
    <source>
        <strain evidence="2">IMS101</strain>
    </source>
</reference>
<feature type="transmembrane region" description="Helical" evidence="1">
    <location>
        <begin position="102"/>
        <end position="118"/>
    </location>
</feature>
<proteinExistence type="predicted"/>
<evidence type="ECO:0000313" key="2">
    <source>
        <dbReference type="EMBL" id="ABG50261.1"/>
    </source>
</evidence>
<gene>
    <name evidence="2" type="ordered locus">Tery_0852</name>
</gene>
<protein>
    <recommendedName>
        <fullName evidence="3">Transposase IS4-like domain-containing protein</fullName>
    </recommendedName>
</protein>
<sequence>MNNSSISEATEIDYLMTNKQYKSVTGEWIVTTFYERNYIENFYRETKGCLGLKEYFVRDKTSMMRHFILVFVAYTFLLYQQLMGGLRKGYSYTSLTNFTETLEAFMTGCFLQIFLLVTRESSQSD</sequence>
<dbReference type="HOGENOM" id="CLU_1914663_0_0_3"/>
<evidence type="ECO:0008006" key="3">
    <source>
        <dbReference type="Google" id="ProtNLM"/>
    </source>
</evidence>
<feature type="transmembrane region" description="Helical" evidence="1">
    <location>
        <begin position="63"/>
        <end position="82"/>
    </location>
</feature>
<accession>Q117R3</accession>
<dbReference type="SUPFAM" id="SSF53098">
    <property type="entry name" value="Ribonuclease H-like"/>
    <property type="match status" value="1"/>
</dbReference>
<keyword evidence="1" id="KW-0812">Transmembrane</keyword>
<dbReference type="EMBL" id="CP000393">
    <property type="protein sequence ID" value="ABG50261.1"/>
    <property type="molecule type" value="Genomic_DNA"/>
</dbReference>
<dbReference type="InterPro" id="IPR012337">
    <property type="entry name" value="RNaseH-like_sf"/>
</dbReference>